<dbReference type="InterPro" id="IPR012910">
    <property type="entry name" value="Plug_dom"/>
</dbReference>
<keyword evidence="3 10" id="KW-1134">Transmembrane beta strand</keyword>
<evidence type="ECO:0000313" key="16">
    <source>
        <dbReference type="Proteomes" id="UP000056419"/>
    </source>
</evidence>
<keyword evidence="4 10" id="KW-0812">Transmembrane</keyword>
<keyword evidence="9 10" id="KW-0998">Cell outer membrane</keyword>
<dbReference type="Proteomes" id="UP000056419">
    <property type="component" value="Unassembled WGS sequence"/>
</dbReference>
<organism evidence="15 16">
    <name type="scientific">Bacteroides stercoris</name>
    <dbReference type="NCBI Taxonomy" id="46506"/>
    <lineage>
        <taxon>Bacteria</taxon>
        <taxon>Pseudomonadati</taxon>
        <taxon>Bacteroidota</taxon>
        <taxon>Bacteroidia</taxon>
        <taxon>Bacteroidales</taxon>
        <taxon>Bacteroidaceae</taxon>
        <taxon>Bacteroides</taxon>
    </lineage>
</organism>
<evidence type="ECO:0000256" key="2">
    <source>
        <dbReference type="ARBA" id="ARBA00022448"/>
    </source>
</evidence>
<dbReference type="Gene3D" id="2.170.130.10">
    <property type="entry name" value="TonB-dependent receptor, plug domain"/>
    <property type="match status" value="1"/>
</dbReference>
<dbReference type="PANTHER" id="PTHR30069">
    <property type="entry name" value="TONB-DEPENDENT OUTER MEMBRANE RECEPTOR"/>
    <property type="match status" value="1"/>
</dbReference>
<sequence length="744" mass="83628" precursor="true">MKTNYLLAAILCCLTPLLHAQTALSGKVVSADTNEPLAGVNIRVDNSLTGCTTNGKGEFTIDNLPDGQHTLRFSYIGFTPKKYTADGQEENILVKLEESYSNLSQVVVTGTGTHRRMTDSPVPVSVITAKEIGSANVSTLEEALVKLTPNISSYTNGMGTTMSLNGINEDYILILENGRRLAGEDRYTRINVANIKRIEILNGAASALYGSDAIGGVINIITDDARNTVNVSSYTHYSGEGRLTESVNADVNAGKFASYTSYQRRQAGSWQNNNIDENGYETGRPTSVGFYSNTVNQRFVFNATDKLSFYARGTYYDNKTRRPQDATYYAKSKGQFVQKDAYTYNLKHETYTYGAGMKYMINRSAYIDAEFYSDNYSSDYMYFKKSGNYLPGDRVTRKQVRYYNGNIKGIFRLGSRNKLSAGVEYVNEGLESESDNIDSRHMYTLAFYAQDEIKLPLNLQAVLGIRYIYNENFKNYATPNVSLMYKLGGLNLRAAYAAGFRTPTLSQLYATDESKTSNRYTTGNVGLKPEKNNFYSLNAEYNYRRLSVSVTGFINDIRDMINYRTLSDQEIHDMGLDDKHATFDEIRQRDNVDKAKTKGLSLNASLNLGAGFRAGGGYTYMNTEAKQLQADGSYKVSPIDKSIRHMGNINGQWEHTWSFYRLNVNVHGHLQGERYSQTYGYAPKFQQWDLNTRHTFNLQSVVLEPGVGIENIFNKKDDRPWNNNFSTLSPGRSVYVSLSVRFKK</sequence>
<evidence type="ECO:0000256" key="11">
    <source>
        <dbReference type="RuleBase" id="RU003357"/>
    </source>
</evidence>
<keyword evidence="5 12" id="KW-0732">Signal</keyword>
<dbReference type="InterPro" id="IPR037066">
    <property type="entry name" value="Plug_dom_sf"/>
</dbReference>
<protein>
    <submittedName>
        <fullName evidence="15">Colicin I receptor</fullName>
    </submittedName>
</protein>
<evidence type="ECO:0000256" key="12">
    <source>
        <dbReference type="SAM" id="SignalP"/>
    </source>
</evidence>
<feature type="chain" id="PRO_5007130817" evidence="12">
    <location>
        <begin position="21"/>
        <end position="744"/>
    </location>
</feature>
<keyword evidence="8 15" id="KW-0675">Receptor</keyword>
<dbReference type="InterPro" id="IPR008969">
    <property type="entry name" value="CarboxyPept-like_regulatory"/>
</dbReference>
<comment type="similarity">
    <text evidence="10 11">Belongs to the TonB-dependent receptor family.</text>
</comment>
<dbReference type="PROSITE" id="PS52016">
    <property type="entry name" value="TONB_DEPENDENT_REC_3"/>
    <property type="match status" value="1"/>
</dbReference>
<feature type="domain" description="TonB-dependent receptor plug" evidence="14">
    <location>
        <begin position="118"/>
        <end position="217"/>
    </location>
</feature>
<evidence type="ECO:0000313" key="15">
    <source>
        <dbReference type="EMBL" id="KWR54526.1"/>
    </source>
</evidence>
<evidence type="ECO:0000256" key="1">
    <source>
        <dbReference type="ARBA" id="ARBA00004571"/>
    </source>
</evidence>
<evidence type="ECO:0000259" key="14">
    <source>
        <dbReference type="Pfam" id="PF07715"/>
    </source>
</evidence>
<dbReference type="RefSeq" id="WP_060385978.1">
    <property type="nucleotide sequence ID" value="NZ_LRGC01000008.1"/>
</dbReference>
<dbReference type="Gene3D" id="2.60.40.1120">
    <property type="entry name" value="Carboxypeptidase-like, regulatory domain"/>
    <property type="match status" value="1"/>
</dbReference>
<dbReference type="Pfam" id="PF13715">
    <property type="entry name" value="CarbopepD_reg_2"/>
    <property type="match status" value="1"/>
</dbReference>
<dbReference type="PATRIC" id="fig|46506.5.peg.2206"/>
<name>A0A108T717_BACSE</name>
<dbReference type="Gene3D" id="2.40.170.20">
    <property type="entry name" value="TonB-dependent receptor, beta-barrel domain"/>
    <property type="match status" value="1"/>
</dbReference>
<comment type="caution">
    <text evidence="15">The sequence shown here is derived from an EMBL/GenBank/DDBJ whole genome shotgun (WGS) entry which is preliminary data.</text>
</comment>
<dbReference type="CDD" id="cd01347">
    <property type="entry name" value="ligand_gated_channel"/>
    <property type="match status" value="1"/>
</dbReference>
<dbReference type="EMBL" id="LRGC01000008">
    <property type="protein sequence ID" value="KWR54526.1"/>
    <property type="molecule type" value="Genomic_DNA"/>
</dbReference>
<evidence type="ECO:0000256" key="6">
    <source>
        <dbReference type="ARBA" id="ARBA00023077"/>
    </source>
</evidence>
<keyword evidence="16" id="KW-1185">Reference proteome</keyword>
<comment type="subcellular location">
    <subcellularLocation>
        <location evidence="1 10">Cell outer membrane</location>
        <topology evidence="1 10">Multi-pass membrane protein</topology>
    </subcellularLocation>
</comment>
<feature type="signal peptide" evidence="12">
    <location>
        <begin position="1"/>
        <end position="20"/>
    </location>
</feature>
<evidence type="ECO:0000256" key="3">
    <source>
        <dbReference type="ARBA" id="ARBA00022452"/>
    </source>
</evidence>
<dbReference type="InterPro" id="IPR039426">
    <property type="entry name" value="TonB-dep_rcpt-like"/>
</dbReference>
<evidence type="ECO:0000256" key="7">
    <source>
        <dbReference type="ARBA" id="ARBA00023136"/>
    </source>
</evidence>
<evidence type="ECO:0000256" key="4">
    <source>
        <dbReference type="ARBA" id="ARBA00022692"/>
    </source>
</evidence>
<dbReference type="SUPFAM" id="SSF56935">
    <property type="entry name" value="Porins"/>
    <property type="match status" value="1"/>
</dbReference>
<dbReference type="AlphaFoldDB" id="A0A108T717"/>
<gene>
    <name evidence="15" type="primary">cirA_7</name>
    <name evidence="15" type="ORF">AA415_02060</name>
</gene>
<dbReference type="InterPro" id="IPR036942">
    <property type="entry name" value="Beta-barrel_TonB_sf"/>
</dbReference>
<dbReference type="Pfam" id="PF07715">
    <property type="entry name" value="Plug"/>
    <property type="match status" value="1"/>
</dbReference>
<accession>A0A108T717</accession>
<dbReference type="GO" id="GO:0009279">
    <property type="term" value="C:cell outer membrane"/>
    <property type="evidence" value="ECO:0007669"/>
    <property type="project" value="UniProtKB-SubCell"/>
</dbReference>
<dbReference type="GO" id="GO:0044718">
    <property type="term" value="P:siderophore transmembrane transport"/>
    <property type="evidence" value="ECO:0007669"/>
    <property type="project" value="TreeGrafter"/>
</dbReference>
<keyword evidence="7 10" id="KW-0472">Membrane</keyword>
<dbReference type="STRING" id="46506.AA415_02060"/>
<evidence type="ECO:0000256" key="8">
    <source>
        <dbReference type="ARBA" id="ARBA00023170"/>
    </source>
</evidence>
<dbReference type="Pfam" id="PF00593">
    <property type="entry name" value="TonB_dep_Rec_b-barrel"/>
    <property type="match status" value="1"/>
</dbReference>
<evidence type="ECO:0000256" key="10">
    <source>
        <dbReference type="PROSITE-ProRule" id="PRU01360"/>
    </source>
</evidence>
<dbReference type="SUPFAM" id="SSF49464">
    <property type="entry name" value="Carboxypeptidase regulatory domain-like"/>
    <property type="match status" value="1"/>
</dbReference>
<evidence type="ECO:0000259" key="13">
    <source>
        <dbReference type="Pfam" id="PF00593"/>
    </source>
</evidence>
<keyword evidence="6 11" id="KW-0798">TonB box</keyword>
<dbReference type="InterPro" id="IPR000531">
    <property type="entry name" value="Beta-barrel_TonB"/>
</dbReference>
<feature type="domain" description="TonB-dependent receptor-like beta-barrel" evidence="13">
    <location>
        <begin position="270"/>
        <end position="699"/>
    </location>
</feature>
<reference evidence="15 16" key="1">
    <citation type="journal article" date="2016" name="BMC Genomics">
        <title>Type VI secretion systems of human gut Bacteroidales segregate into three genetic architectures, two of which are contained on mobile genetic elements.</title>
        <authorList>
            <person name="Coyne M.J."/>
            <person name="Roelofs K.G."/>
            <person name="Comstock L.E."/>
        </authorList>
    </citation>
    <scope>NUCLEOTIDE SEQUENCE [LARGE SCALE GENOMIC DNA]</scope>
    <source>
        <strain evidence="15 16">CL09T03C01</strain>
    </source>
</reference>
<evidence type="ECO:0000256" key="5">
    <source>
        <dbReference type="ARBA" id="ARBA00022729"/>
    </source>
</evidence>
<evidence type="ECO:0000256" key="9">
    <source>
        <dbReference type="ARBA" id="ARBA00023237"/>
    </source>
</evidence>
<proteinExistence type="inferred from homology"/>
<dbReference type="PANTHER" id="PTHR30069:SF29">
    <property type="entry name" value="HEMOGLOBIN AND HEMOGLOBIN-HAPTOGLOBIN-BINDING PROTEIN 1-RELATED"/>
    <property type="match status" value="1"/>
</dbReference>
<keyword evidence="2 10" id="KW-0813">Transport</keyword>
<dbReference type="GO" id="GO:0015344">
    <property type="term" value="F:siderophore uptake transmembrane transporter activity"/>
    <property type="evidence" value="ECO:0007669"/>
    <property type="project" value="TreeGrafter"/>
</dbReference>